<dbReference type="InterPro" id="IPR040389">
    <property type="entry name" value="SMR"/>
</dbReference>
<protein>
    <recommendedName>
        <fullName evidence="6">Cyclin-dependent kinase inhibitor</fullName>
    </recommendedName>
</protein>
<proteinExistence type="predicted"/>
<evidence type="ECO:0000256" key="2">
    <source>
        <dbReference type="ARBA" id="ARBA00023306"/>
    </source>
</evidence>
<keyword evidence="1" id="KW-0649">Protein kinase inhibitor</keyword>
<evidence type="ECO:0000256" key="1">
    <source>
        <dbReference type="ARBA" id="ARBA00023013"/>
    </source>
</evidence>
<dbReference type="AlphaFoldDB" id="A0AAP0GLX1"/>
<dbReference type="GO" id="GO:0004860">
    <property type="term" value="F:protein kinase inhibitor activity"/>
    <property type="evidence" value="ECO:0007669"/>
    <property type="project" value="UniProtKB-KW"/>
</dbReference>
<evidence type="ECO:0000256" key="3">
    <source>
        <dbReference type="SAM" id="MobiDB-lite"/>
    </source>
</evidence>
<name>A0AAP0GLX1_9ASTR</name>
<accession>A0AAP0GLX1</accession>
<reference evidence="4 5" key="1">
    <citation type="submission" date="2024-04" db="EMBL/GenBank/DDBJ databases">
        <title>The reference genome of an endangered Asteraceae, Deinandra increscens subsp. villosa, native to the Central Coast of California.</title>
        <authorList>
            <person name="Guilliams M."/>
            <person name="Hasenstab-Lehman K."/>
            <person name="Meyer R."/>
            <person name="Mcevoy S."/>
        </authorList>
    </citation>
    <scope>NUCLEOTIDE SEQUENCE [LARGE SCALE GENOMIC DNA]</scope>
    <source>
        <tissue evidence="4">Leaf</tissue>
    </source>
</reference>
<gene>
    <name evidence="4" type="ORF">SSX86_029024</name>
</gene>
<dbReference type="PANTHER" id="PTHR33142">
    <property type="entry name" value="CYCLIN-DEPENDENT PROTEIN KINASE INHIBITOR SMR13"/>
    <property type="match status" value="1"/>
</dbReference>
<feature type="region of interest" description="Disordered" evidence="3">
    <location>
        <begin position="31"/>
        <end position="84"/>
    </location>
</feature>
<evidence type="ECO:0000313" key="4">
    <source>
        <dbReference type="EMBL" id="KAK9052395.1"/>
    </source>
</evidence>
<feature type="compositionally biased region" description="Polar residues" evidence="3">
    <location>
        <begin position="45"/>
        <end position="55"/>
    </location>
</feature>
<dbReference type="PANTHER" id="PTHR33142:SF40">
    <property type="entry name" value="CYCLIN-DEPENDENT PROTEIN KINASE INHIBITOR SMR6"/>
    <property type="match status" value="1"/>
</dbReference>
<dbReference type="Proteomes" id="UP001408789">
    <property type="component" value="Unassembled WGS sequence"/>
</dbReference>
<sequence length="104" mass="11344">MGLSKKSQGDGESKEGKKWVIAGIAMRAPLKALSTRKVKEEDDGNSNSGNTTPTARCSKIPEPLPCPPPPRKRRPVSTCHNHGNREFFTSPDLDSLFKLLSKAN</sequence>
<keyword evidence="2" id="KW-0131">Cell cycle</keyword>
<comment type="caution">
    <text evidence="4">The sequence shown here is derived from an EMBL/GenBank/DDBJ whole genome shotgun (WGS) entry which is preliminary data.</text>
</comment>
<evidence type="ECO:0008006" key="6">
    <source>
        <dbReference type="Google" id="ProtNLM"/>
    </source>
</evidence>
<evidence type="ECO:0000313" key="5">
    <source>
        <dbReference type="Proteomes" id="UP001408789"/>
    </source>
</evidence>
<dbReference type="EMBL" id="JBCNJP010000027">
    <property type="protein sequence ID" value="KAK9052395.1"/>
    <property type="molecule type" value="Genomic_DNA"/>
</dbReference>
<dbReference type="GO" id="GO:0032875">
    <property type="term" value="P:regulation of DNA endoreduplication"/>
    <property type="evidence" value="ECO:0007669"/>
    <property type="project" value="InterPro"/>
</dbReference>
<keyword evidence="5" id="KW-1185">Reference proteome</keyword>
<organism evidence="4 5">
    <name type="scientific">Deinandra increscens subsp. villosa</name>
    <dbReference type="NCBI Taxonomy" id="3103831"/>
    <lineage>
        <taxon>Eukaryota</taxon>
        <taxon>Viridiplantae</taxon>
        <taxon>Streptophyta</taxon>
        <taxon>Embryophyta</taxon>
        <taxon>Tracheophyta</taxon>
        <taxon>Spermatophyta</taxon>
        <taxon>Magnoliopsida</taxon>
        <taxon>eudicotyledons</taxon>
        <taxon>Gunneridae</taxon>
        <taxon>Pentapetalae</taxon>
        <taxon>asterids</taxon>
        <taxon>campanulids</taxon>
        <taxon>Asterales</taxon>
        <taxon>Asteraceae</taxon>
        <taxon>Asteroideae</taxon>
        <taxon>Heliantheae alliance</taxon>
        <taxon>Madieae</taxon>
        <taxon>Madiinae</taxon>
        <taxon>Deinandra</taxon>
    </lineage>
</organism>